<dbReference type="EMBL" id="JABBWK010000047">
    <property type="protein sequence ID" value="KAG1897293.1"/>
    <property type="molecule type" value="Genomic_DNA"/>
</dbReference>
<gene>
    <name evidence="1" type="ORF">F5891DRAFT_982686</name>
</gene>
<accession>A0AAD4E038</accession>
<dbReference type="Proteomes" id="UP001195769">
    <property type="component" value="Unassembled WGS sequence"/>
</dbReference>
<dbReference type="AlphaFoldDB" id="A0AAD4E038"/>
<protein>
    <submittedName>
        <fullName evidence="1">Uncharacterized protein</fullName>
    </submittedName>
</protein>
<keyword evidence="2" id="KW-1185">Reference proteome</keyword>
<organism evidence="1 2">
    <name type="scientific">Suillus fuscotomentosus</name>
    <dbReference type="NCBI Taxonomy" id="1912939"/>
    <lineage>
        <taxon>Eukaryota</taxon>
        <taxon>Fungi</taxon>
        <taxon>Dikarya</taxon>
        <taxon>Basidiomycota</taxon>
        <taxon>Agaricomycotina</taxon>
        <taxon>Agaricomycetes</taxon>
        <taxon>Agaricomycetidae</taxon>
        <taxon>Boletales</taxon>
        <taxon>Suillineae</taxon>
        <taxon>Suillaceae</taxon>
        <taxon>Suillus</taxon>
    </lineage>
</organism>
<evidence type="ECO:0000313" key="1">
    <source>
        <dbReference type="EMBL" id="KAG1897293.1"/>
    </source>
</evidence>
<dbReference type="GeneID" id="64671541"/>
<evidence type="ECO:0000313" key="2">
    <source>
        <dbReference type="Proteomes" id="UP001195769"/>
    </source>
</evidence>
<proteinExistence type="predicted"/>
<name>A0AAD4E038_9AGAM</name>
<sequence>MTNQIPALSESRVGTLSIWDAAHVFEYATSRFTAIHIAQMTKQNPSSAYRHSFIQHLIWEVDRFVTPFVGMCAAMNINTSMPTYLRNVLWLAATYQTEGDRVNLFENFRNCPHDDAGDAISGHRVVPRYRHCWWTAAFHYLPMQMPLRFSVAEVKDLTAEHFKQRPALGLMMPEPIIHPRSEDLLLQQLQVLRTEVARLGLDLGHLLVSKLEATGAAVDAMNRLEQPVDEVRDAMAASHAAVALLEQDYNNGRIGTSPRGDPFPELHPFPISGIYENVTTG</sequence>
<reference evidence="1" key="1">
    <citation type="journal article" date="2020" name="New Phytol.">
        <title>Comparative genomics reveals dynamic genome evolution in host specialist ectomycorrhizal fungi.</title>
        <authorList>
            <person name="Lofgren L.A."/>
            <person name="Nguyen N.H."/>
            <person name="Vilgalys R."/>
            <person name="Ruytinx J."/>
            <person name="Liao H.L."/>
            <person name="Branco S."/>
            <person name="Kuo A."/>
            <person name="LaButti K."/>
            <person name="Lipzen A."/>
            <person name="Andreopoulos W."/>
            <person name="Pangilinan J."/>
            <person name="Riley R."/>
            <person name="Hundley H."/>
            <person name="Na H."/>
            <person name="Barry K."/>
            <person name="Grigoriev I.V."/>
            <person name="Stajich J.E."/>
            <person name="Kennedy P.G."/>
        </authorList>
    </citation>
    <scope>NUCLEOTIDE SEQUENCE</scope>
    <source>
        <strain evidence="1">FC203</strain>
    </source>
</reference>
<comment type="caution">
    <text evidence="1">The sequence shown here is derived from an EMBL/GenBank/DDBJ whole genome shotgun (WGS) entry which is preliminary data.</text>
</comment>
<dbReference type="RefSeq" id="XP_041222869.1">
    <property type="nucleotide sequence ID" value="XM_041377243.1"/>
</dbReference>